<proteinExistence type="predicted"/>
<protein>
    <recommendedName>
        <fullName evidence="9">WAT1-related protein</fullName>
    </recommendedName>
</protein>
<dbReference type="SMART" id="SM00679">
    <property type="entry name" value="CTNS"/>
    <property type="match status" value="2"/>
</dbReference>
<evidence type="ECO:0000313" key="8">
    <source>
        <dbReference type="Proteomes" id="UP000013827"/>
    </source>
</evidence>
<dbReference type="RefSeq" id="XP_005788085.1">
    <property type="nucleotide sequence ID" value="XM_005788028.1"/>
</dbReference>
<organism evidence="7 8">
    <name type="scientific">Emiliania huxleyi (strain CCMP1516)</name>
    <dbReference type="NCBI Taxonomy" id="280463"/>
    <lineage>
        <taxon>Eukaryota</taxon>
        <taxon>Haptista</taxon>
        <taxon>Haptophyta</taxon>
        <taxon>Prymnesiophyceae</taxon>
        <taxon>Isochrysidales</taxon>
        <taxon>Noelaerhabdaceae</taxon>
        <taxon>Emiliania</taxon>
    </lineage>
</organism>
<dbReference type="HOGENOM" id="CLU_1009855_0_0_1"/>
<keyword evidence="8" id="KW-1185">Reference proteome</keyword>
<reference evidence="8" key="1">
    <citation type="journal article" date="2013" name="Nature">
        <title>Pan genome of the phytoplankton Emiliania underpins its global distribution.</title>
        <authorList>
            <person name="Read B.A."/>
            <person name="Kegel J."/>
            <person name="Klute M.J."/>
            <person name="Kuo A."/>
            <person name="Lefebvre S.C."/>
            <person name="Maumus F."/>
            <person name="Mayer C."/>
            <person name="Miller J."/>
            <person name="Monier A."/>
            <person name="Salamov A."/>
            <person name="Young J."/>
            <person name="Aguilar M."/>
            <person name="Claverie J.M."/>
            <person name="Frickenhaus S."/>
            <person name="Gonzalez K."/>
            <person name="Herman E.K."/>
            <person name="Lin Y.C."/>
            <person name="Napier J."/>
            <person name="Ogata H."/>
            <person name="Sarno A.F."/>
            <person name="Shmutz J."/>
            <person name="Schroeder D."/>
            <person name="de Vargas C."/>
            <person name="Verret F."/>
            <person name="von Dassow P."/>
            <person name="Valentin K."/>
            <person name="Van de Peer Y."/>
            <person name="Wheeler G."/>
            <person name="Dacks J.B."/>
            <person name="Delwiche C.F."/>
            <person name="Dyhrman S.T."/>
            <person name="Glockner G."/>
            <person name="John U."/>
            <person name="Richards T."/>
            <person name="Worden A.Z."/>
            <person name="Zhang X."/>
            <person name="Grigoriev I.V."/>
            <person name="Allen A.E."/>
            <person name="Bidle K."/>
            <person name="Borodovsky M."/>
            <person name="Bowler C."/>
            <person name="Brownlee C."/>
            <person name="Cock J.M."/>
            <person name="Elias M."/>
            <person name="Gladyshev V.N."/>
            <person name="Groth M."/>
            <person name="Guda C."/>
            <person name="Hadaegh A."/>
            <person name="Iglesias-Rodriguez M.D."/>
            <person name="Jenkins J."/>
            <person name="Jones B.M."/>
            <person name="Lawson T."/>
            <person name="Leese F."/>
            <person name="Lindquist E."/>
            <person name="Lobanov A."/>
            <person name="Lomsadze A."/>
            <person name="Malik S.B."/>
            <person name="Marsh M.E."/>
            <person name="Mackinder L."/>
            <person name="Mock T."/>
            <person name="Mueller-Roeber B."/>
            <person name="Pagarete A."/>
            <person name="Parker M."/>
            <person name="Probert I."/>
            <person name="Quesneville H."/>
            <person name="Raines C."/>
            <person name="Rensing S.A."/>
            <person name="Riano-Pachon D.M."/>
            <person name="Richier S."/>
            <person name="Rokitta S."/>
            <person name="Shiraiwa Y."/>
            <person name="Soanes D.M."/>
            <person name="van der Giezen M."/>
            <person name="Wahlund T.M."/>
            <person name="Williams B."/>
            <person name="Wilson W."/>
            <person name="Wolfe G."/>
            <person name="Wurch L.L."/>
        </authorList>
    </citation>
    <scope>NUCLEOTIDE SEQUENCE</scope>
</reference>
<feature type="region of interest" description="Disordered" evidence="5">
    <location>
        <begin position="225"/>
        <end position="276"/>
    </location>
</feature>
<keyword evidence="2 6" id="KW-0812">Transmembrane</keyword>
<sequence>MPLTCAPIAQPGASAIALGAALAAATFLVPLPQGWKVWRTRSSRGISLLTLHLTVLFGASSIATMIGFKQPALAACAHGPGCLASLLDALQQLAAAASWTGVLAVTLRTPESRSASSLLAAGADASAAALGWVGSAIAACQFAPQLLATWRQRGSGALSYATYLLQTAGSLLVVLNQAVFQQDSWPVWLPACVLAVGIFFDRPCCRPAAAARPTSRSLLPEFNARAEDGGGATAGRRQPLLQGALPAEQAADGPPEEGGEPQPLGAAVEEGRGGSG</sequence>
<dbReference type="AlphaFoldDB" id="A0A0D3KIS1"/>
<evidence type="ECO:0000256" key="4">
    <source>
        <dbReference type="ARBA" id="ARBA00023136"/>
    </source>
</evidence>
<evidence type="ECO:0000256" key="2">
    <source>
        <dbReference type="ARBA" id="ARBA00022692"/>
    </source>
</evidence>
<comment type="subcellular location">
    <subcellularLocation>
        <location evidence="1">Membrane</location>
        <topology evidence="1">Multi-pass membrane protein</topology>
    </subcellularLocation>
</comment>
<feature type="transmembrane region" description="Helical" evidence="6">
    <location>
        <begin position="12"/>
        <end position="33"/>
    </location>
</feature>
<dbReference type="KEGG" id="ehx:EMIHUDRAFT_227438"/>
<dbReference type="Pfam" id="PF04193">
    <property type="entry name" value="PQ-loop"/>
    <property type="match status" value="2"/>
</dbReference>
<name>A0A0D3KIS1_EMIH1</name>
<dbReference type="Gene3D" id="1.20.1280.290">
    <property type="match status" value="2"/>
</dbReference>
<dbReference type="EnsemblProtists" id="EOD35656">
    <property type="protein sequence ID" value="EOD35656"/>
    <property type="gene ID" value="EMIHUDRAFT_227438"/>
</dbReference>
<evidence type="ECO:0000256" key="6">
    <source>
        <dbReference type="SAM" id="Phobius"/>
    </source>
</evidence>
<evidence type="ECO:0000313" key="7">
    <source>
        <dbReference type="EnsemblProtists" id="EOD35656"/>
    </source>
</evidence>
<evidence type="ECO:0000256" key="3">
    <source>
        <dbReference type="ARBA" id="ARBA00022989"/>
    </source>
</evidence>
<feature type="transmembrane region" description="Helical" evidence="6">
    <location>
        <begin position="45"/>
        <end position="68"/>
    </location>
</feature>
<evidence type="ECO:0008006" key="9">
    <source>
        <dbReference type="Google" id="ProtNLM"/>
    </source>
</evidence>
<dbReference type="InterPro" id="IPR006603">
    <property type="entry name" value="PQ-loop_rpt"/>
</dbReference>
<accession>A0A0D3KIS1</accession>
<keyword evidence="3 6" id="KW-1133">Transmembrane helix</keyword>
<keyword evidence="4 6" id="KW-0472">Membrane</keyword>
<reference evidence="7" key="2">
    <citation type="submission" date="2024-10" db="UniProtKB">
        <authorList>
            <consortium name="EnsemblProtists"/>
        </authorList>
    </citation>
    <scope>IDENTIFICATION</scope>
</reference>
<dbReference type="GeneID" id="17280927"/>
<dbReference type="GO" id="GO:0016020">
    <property type="term" value="C:membrane"/>
    <property type="evidence" value="ECO:0007669"/>
    <property type="project" value="UniProtKB-SubCell"/>
</dbReference>
<dbReference type="Proteomes" id="UP000013827">
    <property type="component" value="Unassembled WGS sequence"/>
</dbReference>
<dbReference type="PaxDb" id="2903-EOD35656"/>
<evidence type="ECO:0000256" key="1">
    <source>
        <dbReference type="ARBA" id="ARBA00004141"/>
    </source>
</evidence>
<evidence type="ECO:0000256" key="5">
    <source>
        <dbReference type="SAM" id="MobiDB-lite"/>
    </source>
</evidence>